<keyword evidence="5" id="KW-0762">Sugar transport</keyword>
<dbReference type="CDD" id="cd14750">
    <property type="entry name" value="PBP2_TMBP"/>
    <property type="match status" value="1"/>
</dbReference>
<dbReference type="Proteomes" id="UP000002791">
    <property type="component" value="Chromosome"/>
</dbReference>
<evidence type="ECO:0000256" key="3">
    <source>
        <dbReference type="ARBA" id="ARBA00022729"/>
    </source>
</evidence>
<evidence type="ECO:0000256" key="2">
    <source>
        <dbReference type="ARBA" id="ARBA00022448"/>
    </source>
</evidence>
<organism evidence="5 6">
    <name type="scientific">Saccharomonospora cyanea NA-134</name>
    <dbReference type="NCBI Taxonomy" id="882082"/>
    <lineage>
        <taxon>Bacteria</taxon>
        <taxon>Bacillati</taxon>
        <taxon>Actinomycetota</taxon>
        <taxon>Actinomycetes</taxon>
        <taxon>Pseudonocardiales</taxon>
        <taxon>Pseudonocardiaceae</taxon>
        <taxon>Saccharomonospora</taxon>
    </lineage>
</organism>
<dbReference type="eggNOG" id="COG1653">
    <property type="taxonomic scope" value="Bacteria"/>
</dbReference>
<dbReference type="Gene3D" id="3.40.190.10">
    <property type="entry name" value="Periplasmic binding protein-like II"/>
    <property type="match status" value="2"/>
</dbReference>
<sequence>MKTATIARIAAALTGVLVATACGSDPGGEAQGDPDGRGPITFATIKDGTGTVPELVEQWNAEHPDEKVTIVELPEGADGQRQKLVQQAQTASDSYDVITIDLPWNAEFAARRWITELPKESFAVDGFFPAALEGSQYRGKLYSIPHFTGSAMLYFREDLLEKVDAEPPTTWDQMWEVCEQVLQLPEAKGMSCYAGQHDKYEGLTVNFAEAVASAGGQVFDETGKPTVDTPEAAEGLGFLVDGFREGRIPADAITYKEEEGRRAFQQGELVFHRNWAYIYNLANADDGSSKVAGEFGVTVIPGLDDAGVSALGGNNLAVSAFSTKQATARDFIAHLTSLDVQLRHAKGSAYPMTRTEVYSDPGLQKQYPYLTVLKEGIERAQPRPSIVRYGDASTVIQTHVYAALKGEKSVDDALAAMQRELTELTQGS</sequence>
<dbReference type="Pfam" id="PF01547">
    <property type="entry name" value="SBP_bac_1"/>
    <property type="match status" value="1"/>
</dbReference>
<dbReference type="AlphaFoldDB" id="H5XGR6"/>
<proteinExistence type="inferred from homology"/>
<keyword evidence="2" id="KW-0813">Transport</keyword>
<dbReference type="InterPro" id="IPR050490">
    <property type="entry name" value="Bact_solute-bd_prot1"/>
</dbReference>
<feature type="signal peptide" evidence="4">
    <location>
        <begin position="1"/>
        <end position="21"/>
    </location>
</feature>
<evidence type="ECO:0000256" key="1">
    <source>
        <dbReference type="ARBA" id="ARBA00008520"/>
    </source>
</evidence>
<dbReference type="SUPFAM" id="SSF53850">
    <property type="entry name" value="Periplasmic binding protein-like II"/>
    <property type="match status" value="1"/>
</dbReference>
<comment type="similarity">
    <text evidence="1">Belongs to the bacterial solute-binding protein 1 family.</text>
</comment>
<keyword evidence="6" id="KW-1185">Reference proteome</keyword>
<evidence type="ECO:0000256" key="4">
    <source>
        <dbReference type="SAM" id="SignalP"/>
    </source>
</evidence>
<dbReference type="InterPro" id="IPR006059">
    <property type="entry name" value="SBP"/>
</dbReference>
<dbReference type="OrthoDB" id="3495561at2"/>
<dbReference type="HOGENOM" id="CLU_031285_9_1_11"/>
<gene>
    <name evidence="5" type="ORF">SaccyDRAFT_2763</name>
</gene>
<accession>H5XGR6</accession>
<dbReference type="PROSITE" id="PS51257">
    <property type="entry name" value="PROKAR_LIPOPROTEIN"/>
    <property type="match status" value="1"/>
</dbReference>
<dbReference type="PANTHER" id="PTHR43649">
    <property type="entry name" value="ARABINOSE-BINDING PROTEIN-RELATED"/>
    <property type="match status" value="1"/>
</dbReference>
<evidence type="ECO:0000313" key="6">
    <source>
        <dbReference type="Proteomes" id="UP000002791"/>
    </source>
</evidence>
<feature type="chain" id="PRO_5003600430" evidence="4">
    <location>
        <begin position="22"/>
        <end position="428"/>
    </location>
</feature>
<protein>
    <submittedName>
        <fullName evidence="5">ABC-type sugar transport system, periplasmic component</fullName>
    </submittedName>
</protein>
<dbReference type="RefSeq" id="WP_005456885.1">
    <property type="nucleotide sequence ID" value="NZ_CM001440.1"/>
</dbReference>
<name>H5XGR6_9PSEU</name>
<dbReference type="PANTHER" id="PTHR43649:SF34">
    <property type="entry name" value="ABC TRANSPORTER PERIPLASMIC-BINDING PROTEIN YCJN-RELATED"/>
    <property type="match status" value="1"/>
</dbReference>
<dbReference type="EMBL" id="CM001440">
    <property type="protein sequence ID" value="EHR61609.1"/>
    <property type="molecule type" value="Genomic_DNA"/>
</dbReference>
<reference evidence="5 6" key="1">
    <citation type="submission" date="2011-11" db="EMBL/GenBank/DDBJ databases">
        <title>The Noncontiguous Finished sequence of Saccharomonospora cyanea NA-134.</title>
        <authorList>
            <consortium name="US DOE Joint Genome Institute"/>
            <person name="Lucas S."/>
            <person name="Han J."/>
            <person name="Lapidus A."/>
            <person name="Cheng J.-F."/>
            <person name="Goodwin L."/>
            <person name="Pitluck S."/>
            <person name="Peters L."/>
            <person name="Ovchinnikova G."/>
            <person name="Lu M."/>
            <person name="Detter J.C."/>
            <person name="Han C."/>
            <person name="Tapia R."/>
            <person name="Land M."/>
            <person name="Hauser L."/>
            <person name="Kyrpides N."/>
            <person name="Ivanova N."/>
            <person name="Pagani I."/>
            <person name="Brambilla E.-M."/>
            <person name="Klenk H.-P."/>
            <person name="Woyke T."/>
        </authorList>
    </citation>
    <scope>NUCLEOTIDE SEQUENCE [LARGE SCALE GENOMIC DNA]</scope>
    <source>
        <strain evidence="5 6">NA-134</strain>
    </source>
</reference>
<evidence type="ECO:0000313" key="5">
    <source>
        <dbReference type="EMBL" id="EHR61609.1"/>
    </source>
</evidence>
<dbReference type="STRING" id="882082.SaccyDRAFT_2763"/>
<keyword evidence="3 4" id="KW-0732">Signal</keyword>